<evidence type="ECO:0000256" key="4">
    <source>
        <dbReference type="ARBA" id="ARBA00022837"/>
    </source>
</evidence>
<name>A0A061IX94_TRYRA</name>
<comment type="caution">
    <text evidence="9">The sequence shown here is derived from an EMBL/GenBank/DDBJ whole genome shotgun (WGS) entry which is preliminary data.</text>
</comment>
<keyword evidence="10" id="KW-1185">Reference proteome</keyword>
<evidence type="ECO:0000256" key="3">
    <source>
        <dbReference type="ARBA" id="ARBA00022692"/>
    </source>
</evidence>
<comment type="similarity">
    <text evidence="2">Belongs to the FUN14 family.</text>
</comment>
<dbReference type="InterPro" id="IPR007014">
    <property type="entry name" value="FUN14"/>
</dbReference>
<accession>A0A061IX94</accession>
<dbReference type="AlphaFoldDB" id="A0A061IX94"/>
<dbReference type="InterPro" id="IPR011992">
    <property type="entry name" value="EF-hand-dom_pair"/>
</dbReference>
<keyword evidence="6 7" id="KW-0472">Membrane</keyword>
<evidence type="ECO:0000256" key="5">
    <source>
        <dbReference type="ARBA" id="ARBA00022989"/>
    </source>
</evidence>
<dbReference type="Pfam" id="PF13202">
    <property type="entry name" value="EF-hand_5"/>
    <property type="match status" value="2"/>
</dbReference>
<evidence type="ECO:0000313" key="10">
    <source>
        <dbReference type="Proteomes" id="UP000031737"/>
    </source>
</evidence>
<evidence type="ECO:0000313" key="9">
    <source>
        <dbReference type="EMBL" id="ESL06496.1"/>
    </source>
</evidence>
<feature type="domain" description="EF-hand" evidence="8">
    <location>
        <begin position="118"/>
        <end position="135"/>
    </location>
</feature>
<dbReference type="GO" id="GO:0016020">
    <property type="term" value="C:membrane"/>
    <property type="evidence" value="ECO:0007669"/>
    <property type="project" value="UniProtKB-SubCell"/>
</dbReference>
<comment type="subcellular location">
    <subcellularLocation>
        <location evidence="1">Membrane</location>
    </subcellularLocation>
</comment>
<organism evidence="9 10">
    <name type="scientific">Trypanosoma rangeli SC58</name>
    <dbReference type="NCBI Taxonomy" id="429131"/>
    <lineage>
        <taxon>Eukaryota</taxon>
        <taxon>Discoba</taxon>
        <taxon>Euglenozoa</taxon>
        <taxon>Kinetoplastea</taxon>
        <taxon>Metakinetoplastina</taxon>
        <taxon>Trypanosomatida</taxon>
        <taxon>Trypanosomatidae</taxon>
        <taxon>Trypanosoma</taxon>
        <taxon>Herpetosoma</taxon>
    </lineage>
</organism>
<dbReference type="SUPFAM" id="SSF47473">
    <property type="entry name" value="EF-hand"/>
    <property type="match status" value="1"/>
</dbReference>
<gene>
    <name evidence="9" type="ORF">TRSC58_05829</name>
</gene>
<dbReference type="OrthoDB" id="264061at2759"/>
<evidence type="ECO:0000259" key="8">
    <source>
        <dbReference type="Pfam" id="PF13202"/>
    </source>
</evidence>
<dbReference type="VEuPathDB" id="TriTrypDB:TRSC58_05829"/>
<keyword evidence="3 7" id="KW-0812">Transmembrane</keyword>
<dbReference type="Proteomes" id="UP000031737">
    <property type="component" value="Unassembled WGS sequence"/>
</dbReference>
<dbReference type="EMBL" id="AUPL01005829">
    <property type="protein sequence ID" value="ESL06496.1"/>
    <property type="molecule type" value="Genomic_DNA"/>
</dbReference>
<evidence type="ECO:0000256" key="7">
    <source>
        <dbReference type="SAM" id="Phobius"/>
    </source>
</evidence>
<protein>
    <recommendedName>
        <fullName evidence="8">EF-hand domain-containing protein</fullName>
    </recommendedName>
</protein>
<evidence type="ECO:0000256" key="1">
    <source>
        <dbReference type="ARBA" id="ARBA00004370"/>
    </source>
</evidence>
<proteinExistence type="inferred from homology"/>
<dbReference type="Gene3D" id="1.10.238.10">
    <property type="entry name" value="EF-hand"/>
    <property type="match status" value="1"/>
</dbReference>
<feature type="transmembrane region" description="Helical" evidence="7">
    <location>
        <begin position="52"/>
        <end position="69"/>
    </location>
</feature>
<feature type="transmembrane region" description="Helical" evidence="7">
    <location>
        <begin position="81"/>
        <end position="98"/>
    </location>
</feature>
<feature type="domain" description="EF-hand" evidence="8">
    <location>
        <begin position="14"/>
        <end position="33"/>
    </location>
</feature>
<dbReference type="GO" id="GO:0005509">
    <property type="term" value="F:calcium ion binding"/>
    <property type="evidence" value="ECO:0007669"/>
    <property type="project" value="InterPro"/>
</dbReference>
<reference evidence="9 10" key="1">
    <citation type="submission" date="2013-07" db="EMBL/GenBank/DDBJ databases">
        <authorList>
            <person name="Stoco P.H."/>
            <person name="Wagner G."/>
            <person name="Gerber A."/>
            <person name="Zaha A."/>
            <person name="Thompson C."/>
            <person name="Bartholomeu D.C."/>
            <person name="Luckemeyer D.D."/>
            <person name="Bahia D."/>
            <person name="Loreto E."/>
            <person name="Prestes E.B."/>
            <person name="Lima F.M."/>
            <person name="Rodrigues-Luiz G."/>
            <person name="Vallejo G.A."/>
            <person name="Filho J.F."/>
            <person name="Monteiro K.M."/>
            <person name="Tyler K.M."/>
            <person name="de Almeida L.G."/>
            <person name="Ortiz M.F."/>
            <person name="Siervo M.A."/>
            <person name="de Moraes M.H."/>
            <person name="Cunha O.L."/>
            <person name="Mendonca-Neto R."/>
            <person name="Silva R."/>
            <person name="Teixeira S.M."/>
            <person name="Murta S.M."/>
            <person name="Sincero T.C."/>
            <person name="Mendes T.A."/>
            <person name="Urmenyi T.P."/>
            <person name="Silva V.G."/>
            <person name="da Rocha W.D."/>
            <person name="Andersson B."/>
            <person name="Romanha A.J."/>
            <person name="Steindel M."/>
            <person name="de Vasconcelos A.T."/>
            <person name="Grisard E.C."/>
        </authorList>
    </citation>
    <scope>NUCLEOTIDE SEQUENCE [LARGE SCALE GENOMIC DNA]</scope>
    <source>
        <strain evidence="9 10">SC58</strain>
    </source>
</reference>
<keyword evidence="4" id="KW-0106">Calcium</keyword>
<dbReference type="InterPro" id="IPR018247">
    <property type="entry name" value="EF_Hand_1_Ca_BS"/>
</dbReference>
<keyword evidence="5 7" id="KW-1133">Transmembrane helix</keyword>
<feature type="transmembrane region" description="Helical" evidence="7">
    <location>
        <begin position="148"/>
        <end position="168"/>
    </location>
</feature>
<evidence type="ECO:0000256" key="6">
    <source>
        <dbReference type="ARBA" id="ARBA00023136"/>
    </source>
</evidence>
<dbReference type="Pfam" id="PF04930">
    <property type="entry name" value="FUN14"/>
    <property type="match status" value="1"/>
</dbReference>
<sequence>MQSDFGKRASAQFLSFLDADGDGRVTPRDFQVMYDRDLNNFLRRHQRTLDDVLPLIGQCAFGFTMGFVAGRVAHRMYKNKVLILTTSFVLYSGLQYLAQMNFVTQNLLETAFREKLRQLADTNGDGEINREDLNFLVENRMRYVATKLGPGGIAPGVVGYATLGIGLLRGMRLI</sequence>
<evidence type="ECO:0000256" key="2">
    <source>
        <dbReference type="ARBA" id="ARBA00009160"/>
    </source>
</evidence>
<dbReference type="InterPro" id="IPR002048">
    <property type="entry name" value="EF_hand_dom"/>
</dbReference>
<dbReference type="PROSITE" id="PS00018">
    <property type="entry name" value="EF_HAND_1"/>
    <property type="match status" value="2"/>
</dbReference>